<dbReference type="InterPro" id="IPR014710">
    <property type="entry name" value="RmlC-like_jellyroll"/>
</dbReference>
<dbReference type="Gene3D" id="2.60.120.10">
    <property type="entry name" value="Jelly Rolls"/>
    <property type="match status" value="1"/>
</dbReference>
<organism evidence="2 3">
    <name type="scientific">Candidatus Yanofskybacteria bacterium RIFCSPHIGHO2_01_FULL_41_21</name>
    <dbReference type="NCBI Taxonomy" id="1802660"/>
    <lineage>
        <taxon>Bacteria</taxon>
        <taxon>Candidatus Yanofskyibacteriota</taxon>
    </lineage>
</organism>
<protein>
    <recommendedName>
        <fullName evidence="1">Cupin type-1 domain-containing protein</fullName>
    </recommendedName>
</protein>
<dbReference type="EMBL" id="MGJA01000003">
    <property type="protein sequence ID" value="OGM98183.1"/>
    <property type="molecule type" value="Genomic_DNA"/>
</dbReference>
<dbReference type="STRING" id="1802660.A2735_00545"/>
<dbReference type="Proteomes" id="UP000178520">
    <property type="component" value="Unassembled WGS sequence"/>
</dbReference>
<dbReference type="InterPro" id="IPR011051">
    <property type="entry name" value="RmlC_Cupin_sf"/>
</dbReference>
<sequence>MKFTKQIKPEFVDSRGGITKLLDDGKTNIKSILLITSKTGSIRSNHYHKKDAHYIYMISGAMEYFEKPVKGNTKTKKVVVNAGDMVYTPPMAIHTSRFTKNSVFMAFSIKSRNQKAYEKDTIRVPCLIK</sequence>
<comment type="caution">
    <text evidence="2">The sequence shown here is derived from an EMBL/GenBank/DDBJ whole genome shotgun (WGS) entry which is preliminary data.</text>
</comment>
<name>A0A1F8EBK7_9BACT</name>
<gene>
    <name evidence="2" type="ORF">A2735_00545</name>
</gene>
<evidence type="ECO:0000313" key="2">
    <source>
        <dbReference type="EMBL" id="OGM98183.1"/>
    </source>
</evidence>
<dbReference type="InterPro" id="IPR006045">
    <property type="entry name" value="Cupin_1"/>
</dbReference>
<evidence type="ECO:0000313" key="3">
    <source>
        <dbReference type="Proteomes" id="UP000178520"/>
    </source>
</evidence>
<dbReference type="Pfam" id="PF00190">
    <property type="entry name" value="Cupin_1"/>
    <property type="match status" value="1"/>
</dbReference>
<evidence type="ECO:0000259" key="1">
    <source>
        <dbReference type="Pfam" id="PF00190"/>
    </source>
</evidence>
<feature type="domain" description="Cupin type-1" evidence="1">
    <location>
        <begin position="33"/>
        <end position="114"/>
    </location>
</feature>
<proteinExistence type="predicted"/>
<dbReference type="AlphaFoldDB" id="A0A1F8EBK7"/>
<reference evidence="2 3" key="1">
    <citation type="journal article" date="2016" name="Nat. Commun.">
        <title>Thousands of microbial genomes shed light on interconnected biogeochemical processes in an aquifer system.</title>
        <authorList>
            <person name="Anantharaman K."/>
            <person name="Brown C.T."/>
            <person name="Hug L.A."/>
            <person name="Sharon I."/>
            <person name="Castelle C.J."/>
            <person name="Probst A.J."/>
            <person name="Thomas B.C."/>
            <person name="Singh A."/>
            <person name="Wilkins M.J."/>
            <person name="Karaoz U."/>
            <person name="Brodie E.L."/>
            <person name="Williams K.H."/>
            <person name="Hubbard S.S."/>
            <person name="Banfield J.F."/>
        </authorList>
    </citation>
    <scope>NUCLEOTIDE SEQUENCE [LARGE SCALE GENOMIC DNA]</scope>
</reference>
<dbReference type="SUPFAM" id="SSF51182">
    <property type="entry name" value="RmlC-like cupins"/>
    <property type="match status" value="1"/>
</dbReference>
<accession>A0A1F8EBK7</accession>